<dbReference type="AlphaFoldDB" id="A0A913Y9I0"/>
<feature type="domain" description="CCDC93 coiled-coil" evidence="6">
    <location>
        <begin position="196"/>
        <end position="635"/>
    </location>
</feature>
<dbReference type="InterPro" id="IPR048747">
    <property type="entry name" value="CCDC93_N"/>
</dbReference>
<dbReference type="RefSeq" id="XP_020917255.1">
    <property type="nucleotide sequence ID" value="XM_021061596.2"/>
</dbReference>
<evidence type="ECO:0000313" key="8">
    <source>
        <dbReference type="EnsemblMetazoa" id="XP_020917255.1"/>
    </source>
</evidence>
<sequence length="642" mass="74319">MATISQPSQGSRFAGVKTYSEKFKQPELDEQGRVRKIETREDEEQNVKLSEIIDLLLAAGYFRARIKGLSPFDKVVGGMTWCITVCDFDVDVDLLFQENSTIGQKIALTEKIVAVLPRMKCPHRLEPHQIQGLDFINIFPVVQWLVKRAIERKEEMGDYIREFSVSQFNKCHTTPQDDEFYVKKPKCMSTIGNLKDAYKPKRIYRRPGGSDNTDEQTRVRTTLLEYGWQFGFSKEQREKDKEKAEKKKAAAAATGRQRTPSTGEEDEYLIEQKRLSSLLKGMAATEGKEGMLSSSAVGSIVELQSEQISQIASEYAERQAELQEGIEGRGERVGGAQAHKRMVASLEKQISVQEKKLEQITEKQQQLQASLDESQQQLSQVCSRSERIHEEMDKLNEMEKGENAVILDRLRSLVAMNENLKKQEQQFRAHCKEEMSRLQDNINKLKAEEGQEDSDEKERMDRIDKQYEADRAKLQNIRLLLARKNREIAGLQRKVDEVPSRAELTQYQRRFVELYNQVAATHKETKQFFTLYNTLDDSKLYLGKEVNLLNSIHDNFEQAMSSPANKEQFLNQFDQIVKGVITNKEKVEKKRAIEKQRRDALNDQYLDLVDKQRLYYKTVKEFTEECRKNEILLSKLKNLKLQ</sequence>
<evidence type="ECO:0000259" key="7">
    <source>
        <dbReference type="Pfam" id="PF21673"/>
    </source>
</evidence>
<reference evidence="8" key="1">
    <citation type="submission" date="2022-11" db="UniProtKB">
        <authorList>
            <consortium name="EnsemblMetazoa"/>
        </authorList>
    </citation>
    <scope>IDENTIFICATION</scope>
</reference>
<accession>A0A913Y9I0</accession>
<dbReference type="InterPro" id="IPR019159">
    <property type="entry name" value="CCDC93_CC"/>
</dbReference>
<evidence type="ECO:0000313" key="9">
    <source>
        <dbReference type="Proteomes" id="UP000887567"/>
    </source>
</evidence>
<dbReference type="Proteomes" id="UP000887567">
    <property type="component" value="Unplaced"/>
</dbReference>
<evidence type="ECO:0000259" key="6">
    <source>
        <dbReference type="Pfam" id="PF09762"/>
    </source>
</evidence>
<protein>
    <recommendedName>
        <fullName evidence="2">Coiled-coil domain-containing protein 93</fullName>
    </recommendedName>
</protein>
<dbReference type="InterPro" id="IPR039116">
    <property type="entry name" value="CCDC93"/>
</dbReference>
<feature type="compositionally biased region" description="Basic and acidic residues" evidence="5">
    <location>
        <begin position="237"/>
        <end position="248"/>
    </location>
</feature>
<dbReference type="EnsemblMetazoa" id="XM_021061596.2">
    <property type="protein sequence ID" value="XP_020917255.1"/>
    <property type="gene ID" value="LOC110254588"/>
</dbReference>
<evidence type="ECO:0000256" key="1">
    <source>
        <dbReference type="ARBA" id="ARBA00007219"/>
    </source>
</evidence>
<keyword evidence="9" id="KW-1185">Reference proteome</keyword>
<feature type="domain" description="CCDC93 N-terminal" evidence="7">
    <location>
        <begin position="44"/>
        <end position="150"/>
    </location>
</feature>
<evidence type="ECO:0000256" key="3">
    <source>
        <dbReference type="ARBA" id="ARBA00023054"/>
    </source>
</evidence>
<dbReference type="GO" id="GO:0006893">
    <property type="term" value="P:Golgi to plasma membrane transport"/>
    <property type="evidence" value="ECO:0007669"/>
    <property type="project" value="TreeGrafter"/>
</dbReference>
<organism evidence="8 9">
    <name type="scientific">Exaiptasia diaphana</name>
    <name type="common">Tropical sea anemone</name>
    <name type="synonym">Aiptasia pulchella</name>
    <dbReference type="NCBI Taxonomy" id="2652724"/>
    <lineage>
        <taxon>Eukaryota</taxon>
        <taxon>Metazoa</taxon>
        <taxon>Cnidaria</taxon>
        <taxon>Anthozoa</taxon>
        <taxon>Hexacorallia</taxon>
        <taxon>Actiniaria</taxon>
        <taxon>Aiptasiidae</taxon>
        <taxon>Exaiptasia</taxon>
    </lineage>
</organism>
<dbReference type="Pfam" id="PF09762">
    <property type="entry name" value="CCDC93_CC"/>
    <property type="match status" value="1"/>
</dbReference>
<comment type="similarity">
    <text evidence="1">Belongs to the CCDC93 family.</text>
</comment>
<name>A0A913Y9I0_EXADI</name>
<dbReference type="Pfam" id="PF21673">
    <property type="entry name" value="CCDC93_N"/>
    <property type="match status" value="1"/>
</dbReference>
<proteinExistence type="inferred from homology"/>
<feature type="coiled-coil region" evidence="4">
    <location>
        <begin position="413"/>
        <end position="448"/>
    </location>
</feature>
<dbReference type="PANTHER" id="PTHR16441">
    <property type="entry name" value="FIDIPIDINE"/>
    <property type="match status" value="1"/>
</dbReference>
<dbReference type="GeneID" id="110254588"/>
<evidence type="ECO:0000256" key="4">
    <source>
        <dbReference type="SAM" id="Coils"/>
    </source>
</evidence>
<dbReference type="OMA" id="YERQEAP"/>
<dbReference type="KEGG" id="epa:110254588"/>
<keyword evidence="3 4" id="KW-0175">Coiled coil</keyword>
<dbReference type="OrthoDB" id="16092at2759"/>
<dbReference type="PANTHER" id="PTHR16441:SF0">
    <property type="entry name" value="COILED-COIL DOMAIN-CONTAINING PROTEIN 93"/>
    <property type="match status" value="1"/>
</dbReference>
<evidence type="ECO:0000256" key="5">
    <source>
        <dbReference type="SAM" id="MobiDB-lite"/>
    </source>
</evidence>
<evidence type="ECO:0000256" key="2">
    <source>
        <dbReference type="ARBA" id="ARBA00016765"/>
    </source>
</evidence>
<feature type="region of interest" description="Disordered" evidence="5">
    <location>
        <begin position="237"/>
        <end position="269"/>
    </location>
</feature>
<feature type="coiled-coil region" evidence="4">
    <location>
        <begin position="336"/>
        <end position="377"/>
    </location>
</feature>